<reference evidence="2 3" key="1">
    <citation type="journal article" name="Sci. Rep.">
        <title>Genome-scale phylogenetic analyses confirm Olpidium as the closest living zoosporic fungus to the non-flagellated, terrestrial fungi.</title>
        <authorList>
            <person name="Chang Y."/>
            <person name="Rochon D."/>
            <person name="Sekimoto S."/>
            <person name="Wang Y."/>
            <person name="Chovatia M."/>
            <person name="Sandor L."/>
            <person name="Salamov A."/>
            <person name="Grigoriev I.V."/>
            <person name="Stajich J.E."/>
            <person name="Spatafora J.W."/>
        </authorList>
    </citation>
    <scope>NUCLEOTIDE SEQUENCE [LARGE SCALE GENOMIC DNA]</scope>
    <source>
        <strain evidence="2">S191</strain>
    </source>
</reference>
<dbReference type="AlphaFoldDB" id="A0A8H8DIW0"/>
<dbReference type="Proteomes" id="UP000673691">
    <property type="component" value="Unassembled WGS sequence"/>
</dbReference>
<evidence type="ECO:0000256" key="1">
    <source>
        <dbReference type="SAM" id="MobiDB-lite"/>
    </source>
</evidence>
<comment type="caution">
    <text evidence="2">The sequence shown here is derived from an EMBL/GenBank/DDBJ whole genome shotgun (WGS) entry which is preliminary data.</text>
</comment>
<organism evidence="2 3">
    <name type="scientific">Olpidium bornovanus</name>
    <dbReference type="NCBI Taxonomy" id="278681"/>
    <lineage>
        <taxon>Eukaryota</taxon>
        <taxon>Fungi</taxon>
        <taxon>Fungi incertae sedis</taxon>
        <taxon>Olpidiomycota</taxon>
        <taxon>Olpidiomycotina</taxon>
        <taxon>Olpidiomycetes</taxon>
        <taxon>Olpidiales</taxon>
        <taxon>Olpidiaceae</taxon>
        <taxon>Olpidium</taxon>
    </lineage>
</organism>
<feature type="compositionally biased region" description="Polar residues" evidence="1">
    <location>
        <begin position="98"/>
        <end position="110"/>
    </location>
</feature>
<protein>
    <submittedName>
        <fullName evidence="2">Uncharacterized protein</fullName>
    </submittedName>
</protein>
<feature type="non-terminal residue" evidence="2">
    <location>
        <position position="143"/>
    </location>
</feature>
<gene>
    <name evidence="2" type="ORF">BJ554DRAFT_8065</name>
</gene>
<sequence length="143" mass="15231">MPFPGFPGSPRPFPLALRYVQTEPRRRQRQEPAGAPQRVLSGIQRFPARLTFFFSPGGTSGTGAGGVSSKEVLGLLPDGASGSSGCGSLLRGGAARNGQASSDGRRSSPSIGLGKEFTSFPAIRFPVRNRDHPVRPFRFPVHQ</sequence>
<dbReference type="EMBL" id="JAEFCI010006017">
    <property type="protein sequence ID" value="KAG5459950.1"/>
    <property type="molecule type" value="Genomic_DNA"/>
</dbReference>
<proteinExistence type="predicted"/>
<keyword evidence="3" id="KW-1185">Reference proteome</keyword>
<name>A0A8H8DIW0_9FUNG</name>
<evidence type="ECO:0000313" key="3">
    <source>
        <dbReference type="Proteomes" id="UP000673691"/>
    </source>
</evidence>
<feature type="compositionally biased region" description="Low complexity" evidence="1">
    <location>
        <begin position="85"/>
        <end position="96"/>
    </location>
</feature>
<accession>A0A8H8DIW0</accession>
<feature type="region of interest" description="Disordered" evidence="1">
    <location>
        <begin position="21"/>
        <end position="40"/>
    </location>
</feature>
<evidence type="ECO:0000313" key="2">
    <source>
        <dbReference type="EMBL" id="KAG5459950.1"/>
    </source>
</evidence>
<feature type="region of interest" description="Disordered" evidence="1">
    <location>
        <begin position="85"/>
        <end position="114"/>
    </location>
</feature>